<evidence type="ECO:0000256" key="1">
    <source>
        <dbReference type="ARBA" id="ARBA00008874"/>
    </source>
</evidence>
<dbReference type="Pfam" id="PF00069">
    <property type="entry name" value="Pkinase"/>
    <property type="match status" value="1"/>
</dbReference>
<feature type="domain" description="CRIB" evidence="14">
    <location>
        <begin position="147"/>
        <end position="160"/>
    </location>
</feature>
<keyword evidence="6 15" id="KW-0418">Kinase</keyword>
<protein>
    <recommendedName>
        <fullName evidence="2">non-specific serine/threonine protein kinase</fullName>
        <ecNumber evidence="2">2.7.11.1</ecNumber>
    </recommendedName>
</protein>
<dbReference type="InterPro" id="IPR000095">
    <property type="entry name" value="CRIB_dom"/>
</dbReference>
<evidence type="ECO:0000259" key="12">
    <source>
        <dbReference type="PROSITE" id="PS50003"/>
    </source>
</evidence>
<dbReference type="CDD" id="cd01093">
    <property type="entry name" value="CRIB_PAK_like"/>
    <property type="match status" value="1"/>
</dbReference>
<dbReference type="InterPro" id="IPR017441">
    <property type="entry name" value="Protein_kinase_ATP_BS"/>
</dbReference>
<reference evidence="15 16" key="1">
    <citation type="submission" date="2016-07" db="EMBL/GenBank/DDBJ databases">
        <title>Pervasive Adenine N6-methylation of Active Genes in Fungi.</title>
        <authorList>
            <consortium name="DOE Joint Genome Institute"/>
            <person name="Mondo S.J."/>
            <person name="Dannebaum R.O."/>
            <person name="Kuo R.C."/>
            <person name="Labutti K."/>
            <person name="Haridas S."/>
            <person name="Kuo A."/>
            <person name="Salamov A."/>
            <person name="Ahrendt S.R."/>
            <person name="Lipzen A."/>
            <person name="Sullivan W."/>
            <person name="Andreopoulos W.B."/>
            <person name="Clum A."/>
            <person name="Lindquist E."/>
            <person name="Daum C."/>
            <person name="Ramamoorthy G.K."/>
            <person name="Gryganskyi A."/>
            <person name="Culley D."/>
            <person name="Magnuson J.K."/>
            <person name="James T.Y."/>
            <person name="O'Malley M.A."/>
            <person name="Stajich J.E."/>
            <person name="Spatafora J.W."/>
            <person name="Visel A."/>
            <person name="Grigoriev I.V."/>
        </authorList>
    </citation>
    <scope>NUCLEOTIDE SEQUENCE [LARGE SCALE GENOMIC DNA]</scope>
    <source>
        <strain evidence="15 16">12-1054</strain>
    </source>
</reference>
<dbReference type="SMART" id="SM00220">
    <property type="entry name" value="S_TKc"/>
    <property type="match status" value="1"/>
</dbReference>
<feature type="region of interest" description="Disordered" evidence="11">
    <location>
        <begin position="1"/>
        <end position="20"/>
    </location>
</feature>
<evidence type="ECO:0000256" key="8">
    <source>
        <dbReference type="ARBA" id="ARBA00047899"/>
    </source>
</evidence>
<comment type="catalytic activity">
    <reaction evidence="8">
        <text>L-threonyl-[protein] + ATP = O-phospho-L-threonyl-[protein] + ADP + H(+)</text>
        <dbReference type="Rhea" id="RHEA:46608"/>
        <dbReference type="Rhea" id="RHEA-COMP:11060"/>
        <dbReference type="Rhea" id="RHEA-COMP:11605"/>
        <dbReference type="ChEBI" id="CHEBI:15378"/>
        <dbReference type="ChEBI" id="CHEBI:30013"/>
        <dbReference type="ChEBI" id="CHEBI:30616"/>
        <dbReference type="ChEBI" id="CHEBI:61977"/>
        <dbReference type="ChEBI" id="CHEBI:456216"/>
        <dbReference type="EC" id="2.7.11.1"/>
    </reaction>
</comment>
<evidence type="ECO:0000256" key="4">
    <source>
        <dbReference type="ARBA" id="ARBA00022679"/>
    </source>
</evidence>
<dbReference type="InterPro" id="IPR011993">
    <property type="entry name" value="PH-like_dom_sf"/>
</dbReference>
<dbReference type="GO" id="GO:0004674">
    <property type="term" value="F:protein serine/threonine kinase activity"/>
    <property type="evidence" value="ECO:0007669"/>
    <property type="project" value="UniProtKB-KW"/>
</dbReference>
<evidence type="ECO:0000259" key="13">
    <source>
        <dbReference type="PROSITE" id="PS50011"/>
    </source>
</evidence>
<dbReference type="OMA" id="NFTHRVH"/>
<dbReference type="InterPro" id="IPR000719">
    <property type="entry name" value="Prot_kinase_dom"/>
</dbReference>
<feature type="domain" description="Protein kinase" evidence="13">
    <location>
        <begin position="345"/>
        <end position="599"/>
    </location>
</feature>
<dbReference type="InterPro" id="IPR011009">
    <property type="entry name" value="Kinase-like_dom_sf"/>
</dbReference>
<feature type="compositionally biased region" description="Pro residues" evidence="11">
    <location>
        <begin position="261"/>
        <end position="270"/>
    </location>
</feature>
<accession>A0A1Y2FVA6</accession>
<sequence>MQQFTDIRPAPTPPSAWSGSINKNAISLPTSNPNSQGYGGLATIIKQGWASVKEDGIKSWIWTKKYLILKEGTLNMMKNEQATSPSIQIPLREVSNVQRLESKSPCIEIVRDMGNAQIRTFVIALKTDTELYAWMDEIYNRCPMLGVSKPTNFTHKVHVGFDPASGGFTGLPEEWSKLLKTSAITREDYARNPQAVIEVLEFYSDIRKREEKEAAYDARYGYPPTQNVNTTGSGASARAVAAAMGLQRPPPQQQAQGLPPMQSPAPPAPRLQPTQPLATKKSPQLGSQQPSKIVALPTGTGKEKVAPAVTKLTRAEEKRISAMSEQQIMEKLKSVVSPGDPNGLYQKLKKVGQGASGSVYVAKALHDPKLGKVAIKQMDLAHQPRKELIVNEILVMRESQHANIVNFLDSFLRGPGELWVIMEYMQGGALTDIIDNNHLSESQIALICRETCKGLEHLHAHKIIHRDIKSDNVLLDAAGQVKITDFGFCAKLTEAKSKRATMVGTPYWMAPEVVKQKQYGEKVDIWSLGIMAIEMIENEPPYLDEEPLKALYLIATHGTPKLKAPEKLSKELKGFLSVCLCVQVNARSSAKELLDHEFFAGACKQSDLAPLLAFKTA</sequence>
<dbReference type="SUPFAM" id="SSF56112">
    <property type="entry name" value="Protein kinase-like (PK-like)"/>
    <property type="match status" value="1"/>
</dbReference>
<dbReference type="InterPro" id="IPR036936">
    <property type="entry name" value="CRIB_dom_sf"/>
</dbReference>
<dbReference type="PANTHER" id="PTHR45832:SF22">
    <property type="entry name" value="SERINE_THREONINE-PROTEIN KINASE SAMKA-RELATED"/>
    <property type="match status" value="1"/>
</dbReference>
<dbReference type="PROSITE" id="PS00107">
    <property type="entry name" value="PROTEIN_KINASE_ATP"/>
    <property type="match status" value="1"/>
</dbReference>
<dbReference type="EMBL" id="MCFI01000001">
    <property type="protein sequence ID" value="ORY87899.1"/>
    <property type="molecule type" value="Genomic_DNA"/>
</dbReference>
<dbReference type="Gene3D" id="1.10.510.10">
    <property type="entry name" value="Transferase(Phosphotransferase) domain 1"/>
    <property type="match status" value="1"/>
</dbReference>
<dbReference type="Pfam" id="PF00786">
    <property type="entry name" value="PBD"/>
    <property type="match status" value="1"/>
</dbReference>
<evidence type="ECO:0000256" key="7">
    <source>
        <dbReference type="ARBA" id="ARBA00022840"/>
    </source>
</evidence>
<dbReference type="PROSITE" id="PS50011">
    <property type="entry name" value="PROTEIN_KINASE_DOM"/>
    <property type="match status" value="1"/>
</dbReference>
<dbReference type="FunFam" id="3.90.810.10:FF:000005">
    <property type="entry name" value="Non-specific serine/threonine protein kinase"/>
    <property type="match status" value="1"/>
</dbReference>
<keyword evidence="16" id="KW-1185">Reference proteome</keyword>
<evidence type="ECO:0000256" key="2">
    <source>
        <dbReference type="ARBA" id="ARBA00012513"/>
    </source>
</evidence>
<evidence type="ECO:0000313" key="15">
    <source>
        <dbReference type="EMBL" id="ORY87899.1"/>
    </source>
</evidence>
<evidence type="ECO:0000256" key="3">
    <source>
        <dbReference type="ARBA" id="ARBA00022527"/>
    </source>
</evidence>
<dbReference type="Gene3D" id="3.30.200.20">
    <property type="entry name" value="Phosphorylase Kinase, domain 1"/>
    <property type="match status" value="1"/>
</dbReference>
<dbReference type="PANTHER" id="PTHR45832">
    <property type="entry name" value="SERINE/THREONINE-PROTEIN KINASE SAMKA-RELATED-RELATED"/>
    <property type="match status" value="1"/>
</dbReference>
<proteinExistence type="inferred from homology"/>
<dbReference type="AlphaFoldDB" id="A0A1Y2FVA6"/>
<keyword evidence="7 10" id="KW-0067">ATP-binding</keyword>
<evidence type="ECO:0000256" key="5">
    <source>
        <dbReference type="ARBA" id="ARBA00022741"/>
    </source>
</evidence>
<organism evidence="15 16">
    <name type="scientific">Protomyces lactucae-debilis</name>
    <dbReference type="NCBI Taxonomy" id="2754530"/>
    <lineage>
        <taxon>Eukaryota</taxon>
        <taxon>Fungi</taxon>
        <taxon>Dikarya</taxon>
        <taxon>Ascomycota</taxon>
        <taxon>Taphrinomycotina</taxon>
        <taxon>Taphrinomycetes</taxon>
        <taxon>Taphrinales</taxon>
        <taxon>Protomycetaceae</taxon>
        <taxon>Protomyces</taxon>
    </lineage>
</organism>
<dbReference type="InterPro" id="IPR001849">
    <property type="entry name" value="PH_domain"/>
</dbReference>
<dbReference type="OrthoDB" id="248923at2759"/>
<comment type="catalytic activity">
    <reaction evidence="9">
        <text>L-seryl-[protein] + ATP = O-phospho-L-seryl-[protein] + ADP + H(+)</text>
        <dbReference type="Rhea" id="RHEA:17989"/>
        <dbReference type="Rhea" id="RHEA-COMP:9863"/>
        <dbReference type="Rhea" id="RHEA-COMP:11604"/>
        <dbReference type="ChEBI" id="CHEBI:15378"/>
        <dbReference type="ChEBI" id="CHEBI:29999"/>
        <dbReference type="ChEBI" id="CHEBI:30616"/>
        <dbReference type="ChEBI" id="CHEBI:83421"/>
        <dbReference type="ChEBI" id="CHEBI:456216"/>
        <dbReference type="EC" id="2.7.11.1"/>
    </reaction>
</comment>
<evidence type="ECO:0000256" key="6">
    <source>
        <dbReference type="ARBA" id="ARBA00022777"/>
    </source>
</evidence>
<dbReference type="RefSeq" id="XP_040728394.1">
    <property type="nucleotide sequence ID" value="XM_040868247.1"/>
</dbReference>
<dbReference type="InterPro" id="IPR033923">
    <property type="entry name" value="PAK_BD"/>
</dbReference>
<dbReference type="PROSITE" id="PS00108">
    <property type="entry name" value="PROTEIN_KINASE_ST"/>
    <property type="match status" value="1"/>
</dbReference>
<dbReference type="FunFam" id="3.30.200.20:FF:000705">
    <property type="entry name" value="Non-specific serine/threonine protein kinase"/>
    <property type="match status" value="1"/>
</dbReference>
<dbReference type="CDD" id="cd13279">
    <property type="entry name" value="PH_Cla4_Ste20"/>
    <property type="match status" value="1"/>
</dbReference>
<dbReference type="Pfam" id="PF00169">
    <property type="entry name" value="PH"/>
    <property type="match status" value="1"/>
</dbReference>
<dbReference type="GO" id="GO:0005524">
    <property type="term" value="F:ATP binding"/>
    <property type="evidence" value="ECO:0007669"/>
    <property type="project" value="UniProtKB-UniRule"/>
</dbReference>
<keyword evidence="3" id="KW-0723">Serine/threonine-protein kinase</keyword>
<feature type="binding site" evidence="10">
    <location>
        <position position="376"/>
    </location>
    <ligand>
        <name>ATP</name>
        <dbReference type="ChEBI" id="CHEBI:30616"/>
    </ligand>
</feature>
<dbReference type="SUPFAM" id="SSF50729">
    <property type="entry name" value="PH domain-like"/>
    <property type="match status" value="1"/>
</dbReference>
<feature type="region of interest" description="Disordered" evidence="11">
    <location>
        <begin position="225"/>
        <end position="307"/>
    </location>
</feature>
<feature type="compositionally biased region" description="Polar residues" evidence="11">
    <location>
        <begin position="272"/>
        <end position="291"/>
    </location>
</feature>
<dbReference type="FunFam" id="1.10.510.10:FF:000139">
    <property type="entry name" value="Non-specific serine/threonine protein kinase"/>
    <property type="match status" value="1"/>
</dbReference>
<feature type="compositionally biased region" description="Low complexity" evidence="11">
    <location>
        <begin position="232"/>
        <end position="243"/>
    </location>
</feature>
<dbReference type="EC" id="2.7.11.1" evidence="2"/>
<evidence type="ECO:0000256" key="11">
    <source>
        <dbReference type="SAM" id="MobiDB-lite"/>
    </source>
</evidence>
<evidence type="ECO:0000256" key="10">
    <source>
        <dbReference type="PROSITE-ProRule" id="PRU10141"/>
    </source>
</evidence>
<dbReference type="Gene3D" id="2.30.29.30">
    <property type="entry name" value="Pleckstrin-homology domain (PH domain)/Phosphotyrosine-binding domain (PTB)"/>
    <property type="match status" value="1"/>
</dbReference>
<dbReference type="SMART" id="SM00233">
    <property type="entry name" value="PH"/>
    <property type="match status" value="1"/>
</dbReference>
<evidence type="ECO:0000313" key="16">
    <source>
        <dbReference type="Proteomes" id="UP000193685"/>
    </source>
</evidence>
<keyword evidence="5 10" id="KW-0547">Nucleotide-binding</keyword>
<dbReference type="Gene3D" id="3.90.810.10">
    <property type="entry name" value="CRIB domain"/>
    <property type="match status" value="1"/>
</dbReference>
<dbReference type="GO" id="GO:0106310">
    <property type="term" value="F:protein serine kinase activity"/>
    <property type="evidence" value="ECO:0007669"/>
    <property type="project" value="RHEA"/>
</dbReference>
<dbReference type="STRING" id="56484.A0A1Y2FVA6"/>
<comment type="caution">
    <text evidence="15">The sequence shown here is derived from an EMBL/GenBank/DDBJ whole genome shotgun (WGS) entry which is preliminary data.</text>
</comment>
<feature type="domain" description="PH" evidence="12">
    <location>
        <begin position="43"/>
        <end position="143"/>
    </location>
</feature>
<keyword evidence="4" id="KW-0808">Transferase</keyword>
<dbReference type="InterPro" id="IPR051931">
    <property type="entry name" value="PAK3-like"/>
</dbReference>
<dbReference type="PROSITE" id="PS50003">
    <property type="entry name" value="PH_DOMAIN"/>
    <property type="match status" value="1"/>
</dbReference>
<dbReference type="InterPro" id="IPR008271">
    <property type="entry name" value="Ser/Thr_kinase_AS"/>
</dbReference>
<dbReference type="GeneID" id="63784846"/>
<gene>
    <name evidence="15" type="ORF">BCR37DRAFT_363674</name>
</gene>
<dbReference type="PROSITE" id="PS50108">
    <property type="entry name" value="CRIB"/>
    <property type="match status" value="1"/>
</dbReference>
<evidence type="ECO:0000256" key="9">
    <source>
        <dbReference type="ARBA" id="ARBA00048679"/>
    </source>
</evidence>
<dbReference type="SMART" id="SM00285">
    <property type="entry name" value="PBD"/>
    <property type="match status" value="1"/>
</dbReference>
<name>A0A1Y2FVA6_PROLT</name>
<evidence type="ECO:0000259" key="14">
    <source>
        <dbReference type="PROSITE" id="PS50108"/>
    </source>
</evidence>
<comment type="similarity">
    <text evidence="1">Belongs to the protein kinase superfamily. STE Ser/Thr protein kinase family. STE20 subfamily.</text>
</comment>
<dbReference type="Proteomes" id="UP000193685">
    <property type="component" value="Unassembled WGS sequence"/>
</dbReference>
<dbReference type="CDD" id="cd06614">
    <property type="entry name" value="STKc_PAK"/>
    <property type="match status" value="1"/>
</dbReference>